<reference evidence="13" key="1">
    <citation type="submission" date="2020-05" db="EMBL/GenBank/DDBJ databases">
        <title>Mycena genomes resolve the evolution of fungal bioluminescence.</title>
        <authorList>
            <person name="Tsai I.J."/>
        </authorList>
    </citation>
    <scope>NUCLEOTIDE SEQUENCE</scope>
    <source>
        <strain evidence="13">171206Taipei</strain>
    </source>
</reference>
<sequence>MPKPETSTANVAILTPEGGNAAKNKRRSSIEEVLPPSKKQHKDSATTTSPTDGPQLNGQQEMIRKLVVEGGKSVFFTGSAGTGKSVVLRKIIADLKEKFKKEPNSTMAAVAVTAPTGIAACNIGGVTIHSWAGVGTAKEDITTTVNKIKKNKRHLANWLRAKVLVIDEVSMVDAYLMDMLAKIARELTNRPNDSFGGIQLVVSGDFLQLPPVTKKTVKYAFESQMWDQTIEQAFILTEVFRQKDPEFLRVLEEIRVGVASQATIDKLQSLSRPLDTKHGIKPIELYPMRKDVEARNNWLIAELKGGETMSFAAQDSIHIADKEAGEKMLEQIVALKSLELRSGAQVMLIKNVDKNMVNGTMGIVTGFVTPSDASKEELQTLPPSATTAKSRTSGRKDGTAPDTSGGTNQRQDKFPLVPETFSMEDPEGKVLVERLQIPVIPAYALSIHKAQGQTLEHVKIDLSGAFACGSVAGRNIGQASDCRQVKHM</sequence>
<comment type="catalytic activity">
    <reaction evidence="9">
        <text>ATP + H2O = ADP + phosphate + H(+)</text>
        <dbReference type="Rhea" id="RHEA:13065"/>
        <dbReference type="ChEBI" id="CHEBI:15377"/>
        <dbReference type="ChEBI" id="CHEBI:15378"/>
        <dbReference type="ChEBI" id="CHEBI:30616"/>
        <dbReference type="ChEBI" id="CHEBI:43474"/>
        <dbReference type="ChEBI" id="CHEBI:456216"/>
        <dbReference type="EC" id="5.6.2.3"/>
    </reaction>
</comment>
<dbReference type="CDD" id="cd18809">
    <property type="entry name" value="SF1_C_RecD"/>
    <property type="match status" value="1"/>
</dbReference>
<evidence type="ECO:0000256" key="7">
    <source>
        <dbReference type="ARBA" id="ARBA00023204"/>
    </source>
</evidence>
<dbReference type="RefSeq" id="XP_037214982.1">
    <property type="nucleotide sequence ID" value="XM_037368056.1"/>
</dbReference>
<keyword evidence="14" id="KW-1185">Reference proteome</keyword>
<evidence type="ECO:0000256" key="3">
    <source>
        <dbReference type="ARBA" id="ARBA00022801"/>
    </source>
</evidence>
<dbReference type="GeneID" id="59350572"/>
<evidence type="ECO:0000259" key="11">
    <source>
        <dbReference type="Pfam" id="PF05970"/>
    </source>
</evidence>
<dbReference type="AlphaFoldDB" id="A0A8H6VY84"/>
<dbReference type="Pfam" id="PF05970">
    <property type="entry name" value="PIF1"/>
    <property type="match status" value="1"/>
</dbReference>
<evidence type="ECO:0000256" key="5">
    <source>
        <dbReference type="ARBA" id="ARBA00022840"/>
    </source>
</evidence>
<keyword evidence="4 9" id="KW-0347">Helicase</keyword>
<feature type="region of interest" description="Disordered" evidence="10">
    <location>
        <begin position="374"/>
        <end position="414"/>
    </location>
</feature>
<dbReference type="InterPro" id="IPR027417">
    <property type="entry name" value="P-loop_NTPase"/>
</dbReference>
<keyword evidence="6" id="KW-0238">DNA-binding</keyword>
<dbReference type="EC" id="5.6.2.3" evidence="9"/>
<evidence type="ECO:0000256" key="4">
    <source>
        <dbReference type="ARBA" id="ARBA00022806"/>
    </source>
</evidence>
<keyword evidence="3 9" id="KW-0378">Hydrolase</keyword>
<dbReference type="GO" id="GO:0006310">
    <property type="term" value="P:DNA recombination"/>
    <property type="evidence" value="ECO:0007669"/>
    <property type="project" value="UniProtKB-KW"/>
</dbReference>
<gene>
    <name evidence="13" type="ORF">MIND_01152700</name>
</gene>
<dbReference type="SUPFAM" id="SSF52540">
    <property type="entry name" value="P-loop containing nucleoside triphosphate hydrolases"/>
    <property type="match status" value="2"/>
</dbReference>
<dbReference type="Proteomes" id="UP000636479">
    <property type="component" value="Unassembled WGS sequence"/>
</dbReference>
<keyword evidence="8" id="KW-0413">Isomerase</keyword>
<comment type="cofactor">
    <cofactor evidence="9">
        <name>Mg(2+)</name>
        <dbReference type="ChEBI" id="CHEBI:18420"/>
    </cofactor>
</comment>
<organism evidence="13 14">
    <name type="scientific">Mycena indigotica</name>
    <dbReference type="NCBI Taxonomy" id="2126181"/>
    <lineage>
        <taxon>Eukaryota</taxon>
        <taxon>Fungi</taxon>
        <taxon>Dikarya</taxon>
        <taxon>Basidiomycota</taxon>
        <taxon>Agaricomycotina</taxon>
        <taxon>Agaricomycetes</taxon>
        <taxon>Agaricomycetidae</taxon>
        <taxon>Agaricales</taxon>
        <taxon>Marasmiineae</taxon>
        <taxon>Mycenaceae</taxon>
        <taxon>Mycena</taxon>
    </lineage>
</organism>
<dbReference type="GO" id="GO:0005524">
    <property type="term" value="F:ATP binding"/>
    <property type="evidence" value="ECO:0007669"/>
    <property type="project" value="UniProtKB-KW"/>
</dbReference>
<dbReference type="PANTHER" id="PTHR47642">
    <property type="entry name" value="ATP-DEPENDENT DNA HELICASE"/>
    <property type="match status" value="1"/>
</dbReference>
<dbReference type="CDD" id="cd18037">
    <property type="entry name" value="DEXSc_Pif1_like"/>
    <property type="match status" value="1"/>
</dbReference>
<dbReference type="GO" id="GO:0000723">
    <property type="term" value="P:telomere maintenance"/>
    <property type="evidence" value="ECO:0007669"/>
    <property type="project" value="InterPro"/>
</dbReference>
<evidence type="ECO:0000256" key="2">
    <source>
        <dbReference type="ARBA" id="ARBA00022763"/>
    </source>
</evidence>
<dbReference type="InterPro" id="IPR010285">
    <property type="entry name" value="DNA_helicase_pif1-like_DEAD"/>
</dbReference>
<evidence type="ECO:0000256" key="10">
    <source>
        <dbReference type="SAM" id="MobiDB-lite"/>
    </source>
</evidence>
<feature type="domain" description="DNA helicase Pif1-like DEAD-box helicase" evidence="11">
    <location>
        <begin position="58"/>
        <end position="245"/>
    </location>
</feature>
<dbReference type="GO" id="GO:0006281">
    <property type="term" value="P:DNA repair"/>
    <property type="evidence" value="ECO:0007669"/>
    <property type="project" value="UniProtKB-KW"/>
</dbReference>
<keyword evidence="5 9" id="KW-0067">ATP-binding</keyword>
<proteinExistence type="inferred from homology"/>
<keyword evidence="9" id="KW-0233">DNA recombination</keyword>
<dbReference type="InterPro" id="IPR049163">
    <property type="entry name" value="Pif1-like_2B_dom"/>
</dbReference>
<feature type="compositionally biased region" description="Polar residues" evidence="10">
    <location>
        <begin position="1"/>
        <end position="10"/>
    </location>
</feature>
<evidence type="ECO:0000313" key="14">
    <source>
        <dbReference type="Proteomes" id="UP000636479"/>
    </source>
</evidence>
<feature type="region of interest" description="Disordered" evidence="10">
    <location>
        <begin position="1"/>
        <end position="58"/>
    </location>
</feature>
<accession>A0A8H6VY84</accession>
<comment type="similarity">
    <text evidence="9">Belongs to the helicase family.</text>
</comment>
<dbReference type="GO" id="GO:0043139">
    <property type="term" value="F:5'-3' DNA helicase activity"/>
    <property type="evidence" value="ECO:0007669"/>
    <property type="project" value="UniProtKB-EC"/>
</dbReference>
<dbReference type="OrthoDB" id="432234at2759"/>
<evidence type="ECO:0000256" key="9">
    <source>
        <dbReference type="RuleBase" id="RU363044"/>
    </source>
</evidence>
<feature type="compositionally biased region" description="Polar residues" evidence="10">
    <location>
        <begin position="381"/>
        <end position="391"/>
    </location>
</feature>
<name>A0A8H6VY84_9AGAR</name>
<dbReference type="Gene3D" id="3.40.50.300">
    <property type="entry name" value="P-loop containing nucleotide triphosphate hydrolases"/>
    <property type="match status" value="1"/>
</dbReference>
<keyword evidence="7 9" id="KW-0234">DNA repair</keyword>
<keyword evidence="2 9" id="KW-0227">DNA damage</keyword>
<feature type="domain" description="DNA helicase Pif1-like 2B" evidence="12">
    <location>
        <begin position="331"/>
        <end position="367"/>
    </location>
</feature>
<dbReference type="Pfam" id="PF21530">
    <property type="entry name" value="Pif1_2B_dom"/>
    <property type="match status" value="1"/>
</dbReference>
<evidence type="ECO:0000259" key="12">
    <source>
        <dbReference type="Pfam" id="PF21530"/>
    </source>
</evidence>
<evidence type="ECO:0000256" key="6">
    <source>
        <dbReference type="ARBA" id="ARBA00023125"/>
    </source>
</evidence>
<dbReference type="GO" id="GO:0016787">
    <property type="term" value="F:hydrolase activity"/>
    <property type="evidence" value="ECO:0007669"/>
    <property type="project" value="UniProtKB-KW"/>
</dbReference>
<dbReference type="InterPro" id="IPR051055">
    <property type="entry name" value="PIF1_helicase"/>
</dbReference>
<evidence type="ECO:0000313" key="13">
    <source>
        <dbReference type="EMBL" id="KAF7292554.1"/>
    </source>
</evidence>
<feature type="compositionally biased region" description="Polar residues" evidence="10">
    <location>
        <begin position="45"/>
        <end position="58"/>
    </location>
</feature>
<keyword evidence="1 9" id="KW-0547">Nucleotide-binding</keyword>
<protein>
    <recommendedName>
        <fullName evidence="9">ATP-dependent DNA helicase</fullName>
        <ecNumber evidence="9">5.6.2.3</ecNumber>
    </recommendedName>
</protein>
<evidence type="ECO:0000256" key="8">
    <source>
        <dbReference type="ARBA" id="ARBA00023235"/>
    </source>
</evidence>
<evidence type="ECO:0000256" key="1">
    <source>
        <dbReference type="ARBA" id="ARBA00022741"/>
    </source>
</evidence>
<comment type="caution">
    <text evidence="13">The sequence shown here is derived from an EMBL/GenBank/DDBJ whole genome shotgun (WGS) entry which is preliminary data.</text>
</comment>
<dbReference type="PANTHER" id="PTHR47642:SF5">
    <property type="entry name" value="ATP-DEPENDENT DNA HELICASE"/>
    <property type="match status" value="1"/>
</dbReference>
<dbReference type="EMBL" id="JACAZF010000011">
    <property type="protein sequence ID" value="KAF7292554.1"/>
    <property type="molecule type" value="Genomic_DNA"/>
</dbReference>